<keyword evidence="2 7" id="KW-0699">rRNA-binding</keyword>
<keyword evidence="3 7" id="KW-0694">RNA-binding</keyword>
<protein>
    <recommendedName>
        <fullName evidence="6 7">Large ribosomal subunit protein bL9</fullName>
    </recommendedName>
</protein>
<name>A0A1G2E294_9BACT</name>
<dbReference type="Pfam" id="PF01281">
    <property type="entry name" value="Ribosomal_L9_N"/>
    <property type="match status" value="1"/>
</dbReference>
<evidence type="ECO:0000256" key="1">
    <source>
        <dbReference type="ARBA" id="ARBA00010605"/>
    </source>
</evidence>
<dbReference type="GO" id="GO:1990904">
    <property type="term" value="C:ribonucleoprotein complex"/>
    <property type="evidence" value="ECO:0007669"/>
    <property type="project" value="UniProtKB-KW"/>
</dbReference>
<evidence type="ECO:0000256" key="4">
    <source>
        <dbReference type="ARBA" id="ARBA00022980"/>
    </source>
</evidence>
<evidence type="ECO:0000313" key="10">
    <source>
        <dbReference type="EMBL" id="OGZ19789.1"/>
    </source>
</evidence>
<dbReference type="InterPro" id="IPR036791">
    <property type="entry name" value="Ribosomal_bL9_C_sf"/>
</dbReference>
<dbReference type="InterPro" id="IPR020069">
    <property type="entry name" value="Ribosomal_bL9_C"/>
</dbReference>
<evidence type="ECO:0000256" key="7">
    <source>
        <dbReference type="HAMAP-Rule" id="MF_00503"/>
    </source>
</evidence>
<evidence type="ECO:0000256" key="5">
    <source>
        <dbReference type="ARBA" id="ARBA00023274"/>
    </source>
</evidence>
<comment type="caution">
    <text evidence="10">The sequence shown here is derived from an EMBL/GenBank/DDBJ whole genome shotgun (WGS) entry which is preliminary data.</text>
</comment>
<dbReference type="InterPro" id="IPR000244">
    <property type="entry name" value="Ribosomal_bL9"/>
</dbReference>
<evidence type="ECO:0000256" key="2">
    <source>
        <dbReference type="ARBA" id="ARBA00022730"/>
    </source>
</evidence>
<proteinExistence type="inferred from homology"/>
<keyword evidence="4 7" id="KW-0689">Ribosomal protein</keyword>
<evidence type="ECO:0000256" key="6">
    <source>
        <dbReference type="ARBA" id="ARBA00035292"/>
    </source>
</evidence>
<sequence length="150" mass="17188">MKVILLQDIEKLGKKYDLKHVADGHARNFLLPKNLVKPATEENLKWLEVQKEAIRQKSEEELKKVQGIASSLDGLEIILPMKIGEKEQLFEAVTAQKITEKLKEQGFEIKKTQIVLKDPIKELGEFPIKIQLGHNLEAEIKLIIVEEKTE</sequence>
<gene>
    <name evidence="7" type="primary">rplI</name>
    <name evidence="10" type="ORF">A2654_01825</name>
</gene>
<evidence type="ECO:0000256" key="3">
    <source>
        <dbReference type="ARBA" id="ARBA00022884"/>
    </source>
</evidence>
<evidence type="ECO:0000313" key="11">
    <source>
        <dbReference type="Proteomes" id="UP000178721"/>
    </source>
</evidence>
<dbReference type="HAMAP" id="MF_00503">
    <property type="entry name" value="Ribosomal_bL9"/>
    <property type="match status" value="1"/>
</dbReference>
<dbReference type="InterPro" id="IPR020594">
    <property type="entry name" value="Ribosomal_bL9_bac/chp"/>
</dbReference>
<dbReference type="GO" id="GO:0019843">
    <property type="term" value="F:rRNA binding"/>
    <property type="evidence" value="ECO:0007669"/>
    <property type="project" value="UniProtKB-UniRule"/>
</dbReference>
<dbReference type="NCBIfam" id="TIGR00158">
    <property type="entry name" value="L9"/>
    <property type="match status" value="1"/>
</dbReference>
<dbReference type="EMBL" id="MHMA01000036">
    <property type="protein sequence ID" value="OGZ19789.1"/>
    <property type="molecule type" value="Genomic_DNA"/>
</dbReference>
<comment type="similarity">
    <text evidence="1 7">Belongs to the bacterial ribosomal protein bL9 family.</text>
</comment>
<reference evidence="10 11" key="1">
    <citation type="journal article" date="2016" name="Nat. Commun.">
        <title>Thousands of microbial genomes shed light on interconnected biogeochemical processes in an aquifer system.</title>
        <authorList>
            <person name="Anantharaman K."/>
            <person name="Brown C.T."/>
            <person name="Hug L.A."/>
            <person name="Sharon I."/>
            <person name="Castelle C.J."/>
            <person name="Probst A.J."/>
            <person name="Thomas B.C."/>
            <person name="Singh A."/>
            <person name="Wilkins M.J."/>
            <person name="Karaoz U."/>
            <person name="Brodie E.L."/>
            <person name="Williams K.H."/>
            <person name="Hubbard S.S."/>
            <person name="Banfield J.F."/>
        </authorList>
    </citation>
    <scope>NUCLEOTIDE SEQUENCE [LARGE SCALE GENOMIC DNA]</scope>
</reference>
<dbReference type="SUPFAM" id="SSF55658">
    <property type="entry name" value="L9 N-domain-like"/>
    <property type="match status" value="1"/>
</dbReference>
<dbReference type="AlphaFoldDB" id="A0A1G2E294"/>
<dbReference type="SUPFAM" id="SSF55653">
    <property type="entry name" value="Ribosomal protein L9 C-domain"/>
    <property type="match status" value="1"/>
</dbReference>
<dbReference type="Gene3D" id="3.40.5.10">
    <property type="entry name" value="Ribosomal protein L9, N-terminal domain"/>
    <property type="match status" value="1"/>
</dbReference>
<dbReference type="GO" id="GO:0005840">
    <property type="term" value="C:ribosome"/>
    <property type="evidence" value="ECO:0007669"/>
    <property type="project" value="UniProtKB-KW"/>
</dbReference>
<organism evidence="10 11">
    <name type="scientific">Candidatus Nealsonbacteria bacterium RIFCSPHIGHO2_01_FULL_43_31</name>
    <dbReference type="NCBI Taxonomy" id="1801665"/>
    <lineage>
        <taxon>Bacteria</taxon>
        <taxon>Candidatus Nealsoniibacteriota</taxon>
    </lineage>
</organism>
<dbReference type="Proteomes" id="UP000178721">
    <property type="component" value="Unassembled WGS sequence"/>
</dbReference>
<feature type="domain" description="Large ribosomal subunit protein bL9 C-terminal" evidence="9">
    <location>
        <begin position="65"/>
        <end position="145"/>
    </location>
</feature>
<evidence type="ECO:0000259" key="8">
    <source>
        <dbReference type="Pfam" id="PF01281"/>
    </source>
</evidence>
<dbReference type="GO" id="GO:0003735">
    <property type="term" value="F:structural constituent of ribosome"/>
    <property type="evidence" value="ECO:0007669"/>
    <property type="project" value="InterPro"/>
</dbReference>
<comment type="function">
    <text evidence="7">Binds to the 23S rRNA.</text>
</comment>
<dbReference type="Pfam" id="PF03948">
    <property type="entry name" value="Ribosomal_L9_C"/>
    <property type="match status" value="1"/>
</dbReference>
<accession>A0A1G2E294</accession>
<dbReference type="InterPro" id="IPR020070">
    <property type="entry name" value="Ribosomal_bL9_N"/>
</dbReference>
<feature type="domain" description="Ribosomal protein L9" evidence="8">
    <location>
        <begin position="1"/>
        <end position="45"/>
    </location>
</feature>
<evidence type="ECO:0000259" key="9">
    <source>
        <dbReference type="Pfam" id="PF03948"/>
    </source>
</evidence>
<dbReference type="InterPro" id="IPR009027">
    <property type="entry name" value="Ribosomal_bL9/RNase_H1_N"/>
</dbReference>
<dbReference type="Gene3D" id="3.10.430.100">
    <property type="entry name" value="Ribosomal protein L9, C-terminal domain"/>
    <property type="match status" value="1"/>
</dbReference>
<dbReference type="PANTHER" id="PTHR21368">
    <property type="entry name" value="50S RIBOSOMAL PROTEIN L9"/>
    <property type="match status" value="1"/>
</dbReference>
<dbReference type="InterPro" id="IPR036935">
    <property type="entry name" value="Ribosomal_bL9_N_sf"/>
</dbReference>
<dbReference type="GO" id="GO:0006412">
    <property type="term" value="P:translation"/>
    <property type="evidence" value="ECO:0007669"/>
    <property type="project" value="UniProtKB-UniRule"/>
</dbReference>
<keyword evidence="5 7" id="KW-0687">Ribonucleoprotein</keyword>